<evidence type="ECO:0000256" key="10">
    <source>
        <dbReference type="ARBA" id="ARBA00050859"/>
    </source>
</evidence>
<dbReference type="InterPro" id="IPR057246">
    <property type="entry name" value="CARBOXYPEPT_ZN_1"/>
</dbReference>
<dbReference type="Gene3D" id="3.40.630.10">
    <property type="entry name" value="Zn peptidases"/>
    <property type="match status" value="1"/>
</dbReference>
<accession>A0A7W0CGB4</accession>
<dbReference type="PROSITE" id="PS00132">
    <property type="entry name" value="CARBOXYPEPT_ZN_1"/>
    <property type="match status" value="1"/>
</dbReference>
<dbReference type="GO" id="GO:0005615">
    <property type="term" value="C:extracellular space"/>
    <property type="evidence" value="ECO:0007669"/>
    <property type="project" value="TreeGrafter"/>
</dbReference>
<dbReference type="Proteomes" id="UP000530928">
    <property type="component" value="Unassembled WGS sequence"/>
</dbReference>
<comment type="function">
    <text evidence="11">Carboxypeptidase that possesses the specificities of both mammalian Cpase A and B. Thus shows broad substrate specificity, being able to cleave Cbz-Gly-Leu, Cbz-Gly-Val, Cbz-Gly-Phe, Cbz-Gly-Lys and Bz-Gly-Arg in vitro.</text>
</comment>
<keyword evidence="5" id="KW-0479">Metal-binding</keyword>
<comment type="catalytic activity">
    <reaction evidence="10">
        <text>Releases a C-terminal residue, which may be hydrophobic or positively charged.</text>
        <dbReference type="EC" id="3.4.17.18"/>
    </reaction>
</comment>
<evidence type="ECO:0000256" key="9">
    <source>
        <dbReference type="ARBA" id="ARBA00023049"/>
    </source>
</evidence>
<dbReference type="AlphaFoldDB" id="A0A7W0CGB4"/>
<comment type="similarity">
    <text evidence="2 14">Belongs to the peptidase M14 family.</text>
</comment>
<dbReference type="SMART" id="SM00631">
    <property type="entry name" value="Zn_pept"/>
    <property type="match status" value="1"/>
</dbReference>
<evidence type="ECO:0000256" key="3">
    <source>
        <dbReference type="ARBA" id="ARBA00022645"/>
    </source>
</evidence>
<organism evidence="17 18">
    <name type="scientific">Nonomuraea soli</name>
    <dbReference type="NCBI Taxonomy" id="1032476"/>
    <lineage>
        <taxon>Bacteria</taxon>
        <taxon>Bacillati</taxon>
        <taxon>Actinomycetota</taxon>
        <taxon>Actinomycetes</taxon>
        <taxon>Streptosporangiales</taxon>
        <taxon>Streptosporangiaceae</taxon>
        <taxon>Nonomuraea</taxon>
    </lineage>
</organism>
<evidence type="ECO:0000256" key="6">
    <source>
        <dbReference type="ARBA" id="ARBA00022729"/>
    </source>
</evidence>
<dbReference type="EC" id="3.4.17.18" evidence="12"/>
<evidence type="ECO:0000256" key="11">
    <source>
        <dbReference type="ARBA" id="ARBA00055464"/>
    </source>
</evidence>
<keyword evidence="4" id="KW-0645">Protease</keyword>
<evidence type="ECO:0000259" key="16">
    <source>
        <dbReference type="PROSITE" id="PS52035"/>
    </source>
</evidence>
<evidence type="ECO:0000256" key="2">
    <source>
        <dbReference type="ARBA" id="ARBA00005988"/>
    </source>
</evidence>
<evidence type="ECO:0000256" key="5">
    <source>
        <dbReference type="ARBA" id="ARBA00022723"/>
    </source>
</evidence>
<feature type="active site" description="Proton donor/acceptor" evidence="14">
    <location>
        <position position="357"/>
    </location>
</feature>
<dbReference type="EMBL" id="JACDUR010000002">
    <property type="protein sequence ID" value="MBA2890646.1"/>
    <property type="molecule type" value="Genomic_DNA"/>
</dbReference>
<keyword evidence="8" id="KW-0862">Zinc</keyword>
<evidence type="ECO:0000256" key="1">
    <source>
        <dbReference type="ARBA" id="ARBA00001947"/>
    </source>
</evidence>
<dbReference type="GO" id="GO:0004181">
    <property type="term" value="F:metallocarboxypeptidase activity"/>
    <property type="evidence" value="ECO:0007669"/>
    <property type="project" value="InterPro"/>
</dbReference>
<keyword evidence="7" id="KW-0378">Hydrolase</keyword>
<dbReference type="PRINTS" id="PR00765">
    <property type="entry name" value="CRBOXYPTASEA"/>
</dbReference>
<reference evidence="17 18" key="1">
    <citation type="submission" date="2020-07" db="EMBL/GenBank/DDBJ databases">
        <title>Genomic Encyclopedia of Type Strains, Phase IV (KMG-IV): sequencing the most valuable type-strain genomes for metagenomic binning, comparative biology and taxonomic classification.</title>
        <authorList>
            <person name="Goeker M."/>
        </authorList>
    </citation>
    <scope>NUCLEOTIDE SEQUENCE [LARGE SCALE GENOMIC DNA]</scope>
    <source>
        <strain evidence="17 18">DSM 45533</strain>
    </source>
</reference>
<keyword evidence="9" id="KW-0482">Metalloprotease</keyword>
<evidence type="ECO:0000256" key="8">
    <source>
        <dbReference type="ARBA" id="ARBA00022833"/>
    </source>
</evidence>
<evidence type="ECO:0000256" key="12">
    <source>
        <dbReference type="ARBA" id="ARBA00066554"/>
    </source>
</evidence>
<feature type="domain" description="Peptidase M14" evidence="16">
    <location>
        <begin position="89"/>
        <end position="409"/>
    </location>
</feature>
<dbReference type="PROSITE" id="PS52035">
    <property type="entry name" value="PEPTIDASE_M14"/>
    <property type="match status" value="1"/>
</dbReference>
<dbReference type="CDD" id="cd03859">
    <property type="entry name" value="M14_CPT"/>
    <property type="match status" value="1"/>
</dbReference>
<dbReference type="InterPro" id="IPR033810">
    <property type="entry name" value="Carboxypeptidase_T"/>
</dbReference>
<keyword evidence="3" id="KW-0121">Carboxypeptidase</keyword>
<evidence type="ECO:0000256" key="7">
    <source>
        <dbReference type="ARBA" id="ARBA00022801"/>
    </source>
</evidence>
<proteinExistence type="inferred from homology"/>
<evidence type="ECO:0000256" key="14">
    <source>
        <dbReference type="PROSITE-ProRule" id="PRU01379"/>
    </source>
</evidence>
<keyword evidence="6" id="KW-0732">Signal</keyword>
<protein>
    <recommendedName>
        <fullName evidence="13">Zinc carboxypeptidase</fullName>
        <ecNumber evidence="12">3.4.17.18</ecNumber>
    </recommendedName>
</protein>
<feature type="region of interest" description="Disordered" evidence="15">
    <location>
        <begin position="242"/>
        <end position="266"/>
    </location>
</feature>
<keyword evidence="18" id="KW-1185">Reference proteome</keyword>
<dbReference type="Pfam" id="PF20773">
    <property type="entry name" value="InhA-like_MAM"/>
    <property type="match status" value="1"/>
</dbReference>
<evidence type="ECO:0000256" key="13">
    <source>
        <dbReference type="ARBA" id="ARBA00074273"/>
    </source>
</evidence>
<dbReference type="Pfam" id="PF00246">
    <property type="entry name" value="Peptidase_M14"/>
    <property type="match status" value="1"/>
</dbReference>
<dbReference type="PANTHER" id="PTHR11705:SF143">
    <property type="entry name" value="SLL0236 PROTEIN"/>
    <property type="match status" value="1"/>
</dbReference>
<comment type="caution">
    <text evidence="17">The sequence shown here is derived from an EMBL/GenBank/DDBJ whole genome shotgun (WGS) entry which is preliminary data.</text>
</comment>
<evidence type="ECO:0000313" key="17">
    <source>
        <dbReference type="EMBL" id="MBA2890646.1"/>
    </source>
</evidence>
<evidence type="ECO:0000256" key="15">
    <source>
        <dbReference type="SAM" id="MobiDB-lite"/>
    </source>
</evidence>
<sequence>MPATAEPPPAASGPRVYVADLTPDQLGVLQQEAVDREDFTTTQAEGGKVRLTIVLNPLIAAKFRAQGIDLQEKTAPQARARAAAATVFRPYSGPGNIREEILKAAKDYPLIAKAVDIGTTVQGKPITALRVTLGARVLPDRVKPAVVYQATQHAREWITPEMVRRLMHHYLTGYGKNRELTNIVNTVDLWFLPVVNVDGYDYTFASEDTRLWRKNLRDNDGDGVVETGEGVDLNRNFPHKWGYDNEGSSPVPASETYRGTAPASEPETQAQLKFMERVKPKFVINWHSAAELLLHGTGWQFFTPTPDDLIHDAILGDAAKPAVPGYVPEIGAQLYTTNGETDSHFDNVFKALTHTPEMATCATVSNRYPDDPWLAEDCASGFNFPDDEKLIAEEVANNVPYAVAVAKSAYTPDRPVSVVGRTVPDIDPDEFTTAYSGDQQVAALMRRSLPVKLLHYKINNGRTRSVPVTEWKGGERYGDEFDHYFAEYRGTIKGQKPGDKVQVWFTAATAKSPSFTYTVRDQAGAQILVIADEDYKGVNPTYPATVTSPKYAQLYVDALQSAGYKARVWDIDADGVPHHLGALAHFKGVIWYLGDNRLTQDAADETITVFGAPRQNAQVADRALHLTLAVRDYLNEGGKLLHAGETSAYFGSVMTTGIYYGLKGFPDRPCVVTVSTRDDCETLSNDFMQYWLGVSGRTATNLPTGVDGTGPPLTGTGAAFATGGDNPLNEAGNFTVTSSLLNERDFPLFKSEPLAIFRGLTGPFAPVEGKWYAAARHVNYTYSRLVRTIDLTSVTAAQIPRLQAQFSYNLEANFDHLLVEARTAGGSDWVTLPDVNGNTTTQIPEECEAGYYIAAHPQLLNYLNPGTPCTAKSWNAFTGNSAGWKPVAFDLSAYAGRTVEISISYVADPGTGFQGAFVDDTKVTTTAGTVDAEGFETGLGPWTIPGPPTGSANVGSDFARATSLGAPAVAAADSVVLGFGIEQLSTPAERNDFIKRIVDHLLADPA</sequence>
<evidence type="ECO:0000256" key="4">
    <source>
        <dbReference type="ARBA" id="ARBA00022670"/>
    </source>
</evidence>
<dbReference type="RefSeq" id="WP_220133390.1">
    <property type="nucleotide sequence ID" value="NZ_BAABAM010000006.1"/>
</dbReference>
<dbReference type="GO" id="GO:0008270">
    <property type="term" value="F:zinc ion binding"/>
    <property type="evidence" value="ECO:0007669"/>
    <property type="project" value="InterPro"/>
</dbReference>
<evidence type="ECO:0000313" key="18">
    <source>
        <dbReference type="Proteomes" id="UP000530928"/>
    </source>
</evidence>
<gene>
    <name evidence="17" type="ORF">HNR30_001987</name>
</gene>
<dbReference type="SUPFAM" id="SSF53187">
    <property type="entry name" value="Zn-dependent exopeptidases"/>
    <property type="match status" value="1"/>
</dbReference>
<dbReference type="FunFam" id="3.40.630.10:FF:000084">
    <property type="entry name" value="Carboxypeptidase B2"/>
    <property type="match status" value="1"/>
</dbReference>
<dbReference type="GO" id="GO:0006508">
    <property type="term" value="P:proteolysis"/>
    <property type="evidence" value="ECO:0007669"/>
    <property type="project" value="UniProtKB-KW"/>
</dbReference>
<comment type="cofactor">
    <cofactor evidence="1">
        <name>Zn(2+)</name>
        <dbReference type="ChEBI" id="CHEBI:29105"/>
    </cofactor>
</comment>
<name>A0A7W0CGB4_9ACTN</name>
<dbReference type="InterPro" id="IPR000834">
    <property type="entry name" value="Peptidase_M14"/>
</dbReference>
<dbReference type="PANTHER" id="PTHR11705">
    <property type="entry name" value="PROTEASE FAMILY M14 CARBOXYPEPTIDASE A,B"/>
    <property type="match status" value="1"/>
</dbReference>